<evidence type="ECO:0000256" key="3">
    <source>
        <dbReference type="ARBA" id="ARBA00022989"/>
    </source>
</evidence>
<dbReference type="PRINTS" id="PR01840">
    <property type="entry name" value="TATCFAMILY"/>
</dbReference>
<feature type="transmembrane region" description="Helical" evidence="5">
    <location>
        <begin position="242"/>
        <end position="261"/>
    </location>
</feature>
<keyword evidence="5" id="KW-0813">Transport</keyword>
<dbReference type="AlphaFoldDB" id="A0A173W960"/>
<evidence type="ECO:0000256" key="2">
    <source>
        <dbReference type="ARBA" id="ARBA00022692"/>
    </source>
</evidence>
<dbReference type="HAMAP" id="MF_00902">
    <property type="entry name" value="TatC"/>
    <property type="match status" value="1"/>
</dbReference>
<dbReference type="GO" id="GO:0043953">
    <property type="term" value="P:protein transport by the Tat complex"/>
    <property type="evidence" value="ECO:0007669"/>
    <property type="project" value="UniProtKB-UniRule"/>
</dbReference>
<organism evidence="7 8">
    <name type="scientific">Mitsuokella jalaludinii</name>
    <dbReference type="NCBI Taxonomy" id="187979"/>
    <lineage>
        <taxon>Bacteria</taxon>
        <taxon>Bacillati</taxon>
        <taxon>Bacillota</taxon>
        <taxon>Negativicutes</taxon>
        <taxon>Selenomonadales</taxon>
        <taxon>Selenomonadaceae</taxon>
        <taxon>Mitsuokella</taxon>
    </lineage>
</organism>
<evidence type="ECO:0000313" key="7">
    <source>
        <dbReference type="EMBL" id="CUN35476.1"/>
    </source>
</evidence>
<feature type="region of interest" description="Disordered" evidence="6">
    <location>
        <begin position="1"/>
        <end position="22"/>
    </location>
</feature>
<gene>
    <name evidence="7" type="primary">tatC1</name>
    <name evidence="5" type="synonym">tatC</name>
    <name evidence="7" type="ORF">ERS852385_00104</name>
</gene>
<comment type="function">
    <text evidence="5">Part of the twin-arginine translocation (Tat) system that transports large folded proteins containing a characteristic twin-arginine motif in their signal peptide across membranes.</text>
</comment>
<comment type="subcellular location">
    <subcellularLocation>
        <location evidence="5">Cell membrane</location>
        <topology evidence="5">Multi-pass membrane protein</topology>
    </subcellularLocation>
    <subcellularLocation>
        <location evidence="1">Membrane</location>
        <topology evidence="1">Multi-pass membrane protein</topology>
    </subcellularLocation>
</comment>
<keyword evidence="5" id="KW-0653">Protein transport</keyword>
<feature type="compositionally biased region" description="Basic and acidic residues" evidence="6">
    <location>
        <begin position="1"/>
        <end position="11"/>
    </location>
</feature>
<dbReference type="NCBIfam" id="TIGR00945">
    <property type="entry name" value="tatC"/>
    <property type="match status" value="1"/>
</dbReference>
<dbReference type="Proteomes" id="UP000095546">
    <property type="component" value="Unassembled WGS sequence"/>
</dbReference>
<keyword evidence="5" id="KW-1003">Cell membrane</keyword>
<keyword evidence="2 5" id="KW-0812">Transmembrane</keyword>
<dbReference type="GO" id="GO:0009977">
    <property type="term" value="F:proton motive force dependent protein transmembrane transporter activity"/>
    <property type="evidence" value="ECO:0007669"/>
    <property type="project" value="TreeGrafter"/>
</dbReference>
<evidence type="ECO:0000256" key="5">
    <source>
        <dbReference type="HAMAP-Rule" id="MF_00902"/>
    </source>
</evidence>
<accession>A0A173W960</accession>
<comment type="subunit">
    <text evidence="5">Forms a complex with TatA.</text>
</comment>
<feature type="transmembrane region" description="Helical" evidence="5">
    <location>
        <begin position="91"/>
        <end position="115"/>
    </location>
</feature>
<evidence type="ECO:0000256" key="6">
    <source>
        <dbReference type="SAM" id="MobiDB-lite"/>
    </source>
</evidence>
<keyword evidence="3 5" id="KW-1133">Transmembrane helix</keyword>
<keyword evidence="5" id="KW-0811">Translocation</keyword>
<dbReference type="RefSeq" id="WP_036373935.1">
    <property type="nucleotide sequence ID" value="NZ_CABIWZ010000001.1"/>
</dbReference>
<feature type="transmembrane region" description="Helical" evidence="5">
    <location>
        <begin position="50"/>
        <end position="68"/>
    </location>
</feature>
<keyword evidence="8" id="KW-1185">Reference proteome</keyword>
<dbReference type="InterPro" id="IPR002033">
    <property type="entry name" value="TatC"/>
</dbReference>
<evidence type="ECO:0000256" key="1">
    <source>
        <dbReference type="ARBA" id="ARBA00004141"/>
    </source>
</evidence>
<dbReference type="GO" id="GO:0033281">
    <property type="term" value="C:TAT protein transport complex"/>
    <property type="evidence" value="ECO:0007669"/>
    <property type="project" value="UniProtKB-UniRule"/>
</dbReference>
<dbReference type="PANTHER" id="PTHR30371:SF0">
    <property type="entry name" value="SEC-INDEPENDENT PROTEIN TRANSLOCASE PROTEIN TATC, CHLOROPLASTIC-RELATED"/>
    <property type="match status" value="1"/>
</dbReference>
<proteinExistence type="inferred from homology"/>
<sequence length="263" mass="29710">MAEMAEERQYEEIEAPQQTSEAAETVQEVQSDDDGTMSLIAHLTELRSRLIKCLIAVGLGSCVGYYFIEEIMHYLTLPAGKLYYMQPSEAFFTYLKVAVVAGFLMALPIVFYQVWRFFLPALTAKERMVLGIVVPTSVVLFFSGLAFSFFLVLPAGIRFFMGFGNAELEALFSVNKYFDFVITFVLPFGFVFELPLVITILGKMGILTSAMLKKYQRIVIFLSFVAGAIITPTPDVFTQSMIALPMIVLYEVGYFIVRFILRR</sequence>
<keyword evidence="4 5" id="KW-0472">Membrane</keyword>
<dbReference type="GO" id="GO:0065002">
    <property type="term" value="P:intracellular protein transmembrane transport"/>
    <property type="evidence" value="ECO:0007669"/>
    <property type="project" value="TreeGrafter"/>
</dbReference>
<dbReference type="OrthoDB" id="9777044at2"/>
<dbReference type="eggNOG" id="COG0805">
    <property type="taxonomic scope" value="Bacteria"/>
</dbReference>
<evidence type="ECO:0000313" key="8">
    <source>
        <dbReference type="Proteomes" id="UP000095546"/>
    </source>
</evidence>
<feature type="transmembrane region" description="Helical" evidence="5">
    <location>
        <begin position="214"/>
        <end position="230"/>
    </location>
</feature>
<name>A0A173W960_9FIRM</name>
<dbReference type="STRING" id="187979.ERS852385_00104"/>
<dbReference type="PANTHER" id="PTHR30371">
    <property type="entry name" value="SEC-INDEPENDENT PROTEIN TRANSLOCASE PROTEIN TATC"/>
    <property type="match status" value="1"/>
</dbReference>
<protein>
    <recommendedName>
        <fullName evidence="5">Sec-independent protein translocase protein TatC</fullName>
    </recommendedName>
</protein>
<dbReference type="GeneID" id="83709791"/>
<evidence type="ECO:0000256" key="4">
    <source>
        <dbReference type="ARBA" id="ARBA00023136"/>
    </source>
</evidence>
<dbReference type="EMBL" id="CYYU01000001">
    <property type="protein sequence ID" value="CUN35476.1"/>
    <property type="molecule type" value="Genomic_DNA"/>
</dbReference>
<feature type="transmembrane region" description="Helical" evidence="5">
    <location>
        <begin position="177"/>
        <end position="202"/>
    </location>
</feature>
<dbReference type="Pfam" id="PF00902">
    <property type="entry name" value="TatC"/>
    <property type="match status" value="1"/>
</dbReference>
<reference evidence="7 8" key="1">
    <citation type="submission" date="2015-09" db="EMBL/GenBank/DDBJ databases">
        <authorList>
            <consortium name="Pathogen Informatics"/>
        </authorList>
    </citation>
    <scope>NUCLEOTIDE SEQUENCE [LARGE SCALE GENOMIC DNA]</scope>
    <source>
        <strain evidence="7 8">2789STDY5608828</strain>
    </source>
</reference>
<comment type="similarity">
    <text evidence="5">Belongs to the TatC family.</text>
</comment>
<feature type="transmembrane region" description="Helical" evidence="5">
    <location>
        <begin position="127"/>
        <end position="157"/>
    </location>
</feature>